<dbReference type="KEGG" id="mri:Mal4_57300"/>
<dbReference type="PANTHER" id="PTHR23133:SF2">
    <property type="entry name" value="IMIDAZOLEGLYCEROL-PHOSPHATE DEHYDRATASE"/>
    <property type="match status" value="1"/>
</dbReference>
<comment type="subcellular location">
    <subcellularLocation>
        <location evidence="6 7">Cytoplasm</location>
    </subcellularLocation>
</comment>
<keyword evidence="6" id="KW-0963">Cytoplasm</keyword>
<keyword evidence="3 6" id="KW-0028">Amino-acid biosynthesis</keyword>
<evidence type="ECO:0000256" key="7">
    <source>
        <dbReference type="RuleBase" id="RU000599"/>
    </source>
</evidence>
<sequence>MLWVQSAYTGDLFMTAARTATIDRKTAETDISLTLNLDGTGTAEIATGVGFFDHMLTLFAKHGLFDLTVRADGDTHVDDHHTVEDVGICLGQALRQAVGDKQGITRYGSMTLPMEETLVTSAVDLSGRFWFVDAYEFPTEKIGQFDTQLVEVFWQAMAANALMNLHLLLHHGRNSHHIAEGFFKATARALRVAITVDPRQQGVPSSKGTL</sequence>
<reference evidence="8 9" key="1">
    <citation type="submission" date="2019-02" db="EMBL/GenBank/DDBJ databases">
        <title>Deep-cultivation of Planctomycetes and their phenomic and genomic characterization uncovers novel biology.</title>
        <authorList>
            <person name="Wiegand S."/>
            <person name="Jogler M."/>
            <person name="Boedeker C."/>
            <person name="Pinto D."/>
            <person name="Vollmers J."/>
            <person name="Rivas-Marin E."/>
            <person name="Kohn T."/>
            <person name="Peeters S.H."/>
            <person name="Heuer A."/>
            <person name="Rast P."/>
            <person name="Oberbeckmann S."/>
            <person name="Bunk B."/>
            <person name="Jeske O."/>
            <person name="Meyerdierks A."/>
            <person name="Storesund J.E."/>
            <person name="Kallscheuer N."/>
            <person name="Luecker S."/>
            <person name="Lage O.M."/>
            <person name="Pohl T."/>
            <person name="Merkel B.J."/>
            <person name="Hornburger P."/>
            <person name="Mueller R.-W."/>
            <person name="Bruemmer F."/>
            <person name="Labrenz M."/>
            <person name="Spormann A.M."/>
            <person name="Op den Camp H."/>
            <person name="Overmann J."/>
            <person name="Amann R."/>
            <person name="Jetten M.S.M."/>
            <person name="Mascher T."/>
            <person name="Medema M.H."/>
            <person name="Devos D.P."/>
            <person name="Kaster A.-K."/>
            <person name="Ovreas L."/>
            <person name="Rohde M."/>
            <person name="Galperin M.Y."/>
            <person name="Jogler C."/>
        </authorList>
    </citation>
    <scope>NUCLEOTIDE SEQUENCE [LARGE SCALE GENOMIC DNA]</scope>
    <source>
        <strain evidence="8 9">Mal4</strain>
    </source>
</reference>
<dbReference type="PANTHER" id="PTHR23133">
    <property type="entry name" value="IMIDAZOLEGLYCEROL-PHOSPHATE DEHYDRATASE HIS7"/>
    <property type="match status" value="1"/>
</dbReference>
<dbReference type="Gene3D" id="3.30.230.40">
    <property type="entry name" value="Imidazole glycerol phosphate dehydratase, domain 1"/>
    <property type="match status" value="2"/>
</dbReference>
<name>A0A517ZFU7_9PLAN</name>
<dbReference type="NCBIfam" id="NF002114">
    <property type="entry name" value="PRK00951.2-4"/>
    <property type="match status" value="1"/>
</dbReference>
<accession>A0A517ZFU7</accession>
<dbReference type="NCBIfam" id="NF002111">
    <property type="entry name" value="PRK00951.2-1"/>
    <property type="match status" value="1"/>
</dbReference>
<dbReference type="GO" id="GO:0005737">
    <property type="term" value="C:cytoplasm"/>
    <property type="evidence" value="ECO:0007669"/>
    <property type="project" value="UniProtKB-SubCell"/>
</dbReference>
<dbReference type="FunFam" id="3.30.230.40:FF:000001">
    <property type="entry name" value="Imidazoleglycerol-phosphate dehydratase HisB"/>
    <property type="match status" value="1"/>
</dbReference>
<dbReference type="InterPro" id="IPR038494">
    <property type="entry name" value="IGPD_sf"/>
</dbReference>
<dbReference type="GO" id="GO:0004424">
    <property type="term" value="F:imidazoleglycerol-phosphate dehydratase activity"/>
    <property type="evidence" value="ECO:0007669"/>
    <property type="project" value="UniProtKB-UniRule"/>
</dbReference>
<organism evidence="8 9">
    <name type="scientific">Maioricimonas rarisocia</name>
    <dbReference type="NCBI Taxonomy" id="2528026"/>
    <lineage>
        <taxon>Bacteria</taxon>
        <taxon>Pseudomonadati</taxon>
        <taxon>Planctomycetota</taxon>
        <taxon>Planctomycetia</taxon>
        <taxon>Planctomycetales</taxon>
        <taxon>Planctomycetaceae</taxon>
        <taxon>Maioricimonas</taxon>
    </lineage>
</organism>
<keyword evidence="5 6" id="KW-0456">Lyase</keyword>
<protein>
    <recommendedName>
        <fullName evidence="2 6">Imidazoleglycerol-phosphate dehydratase</fullName>
        <shortName evidence="6">IGPD</shortName>
        <ecNumber evidence="6 7">4.2.1.19</ecNumber>
    </recommendedName>
</protein>
<dbReference type="SUPFAM" id="SSF54211">
    <property type="entry name" value="Ribosomal protein S5 domain 2-like"/>
    <property type="match status" value="2"/>
</dbReference>
<dbReference type="GO" id="GO:0000105">
    <property type="term" value="P:L-histidine biosynthetic process"/>
    <property type="evidence" value="ECO:0007669"/>
    <property type="project" value="UniProtKB-UniRule"/>
</dbReference>
<dbReference type="NCBIfam" id="NF002109">
    <property type="entry name" value="PRK00951.1-5"/>
    <property type="match status" value="1"/>
</dbReference>
<evidence type="ECO:0000256" key="3">
    <source>
        <dbReference type="ARBA" id="ARBA00022605"/>
    </source>
</evidence>
<dbReference type="CDD" id="cd07914">
    <property type="entry name" value="IGPD"/>
    <property type="match status" value="1"/>
</dbReference>
<dbReference type="UniPathway" id="UPA00031">
    <property type="reaction ID" value="UER00011"/>
</dbReference>
<dbReference type="AlphaFoldDB" id="A0A517ZFU7"/>
<comment type="pathway">
    <text evidence="1 6 7">Amino-acid biosynthesis; L-histidine biosynthesis; L-histidine from 5-phospho-alpha-D-ribose 1-diphosphate: step 6/9.</text>
</comment>
<dbReference type="FunFam" id="3.30.230.40:FF:000003">
    <property type="entry name" value="Imidazoleglycerol-phosphate dehydratase HisB"/>
    <property type="match status" value="1"/>
</dbReference>
<keyword evidence="9" id="KW-1185">Reference proteome</keyword>
<dbReference type="Pfam" id="PF00475">
    <property type="entry name" value="IGPD"/>
    <property type="match status" value="1"/>
</dbReference>
<evidence type="ECO:0000256" key="1">
    <source>
        <dbReference type="ARBA" id="ARBA00005047"/>
    </source>
</evidence>
<evidence type="ECO:0000256" key="2">
    <source>
        <dbReference type="ARBA" id="ARBA00016664"/>
    </source>
</evidence>
<dbReference type="EC" id="4.2.1.19" evidence="6 7"/>
<dbReference type="PROSITE" id="PS00954">
    <property type="entry name" value="IGP_DEHYDRATASE_1"/>
    <property type="match status" value="1"/>
</dbReference>
<proteinExistence type="inferred from homology"/>
<dbReference type="InterPro" id="IPR020565">
    <property type="entry name" value="ImidazoleglycerP_deHydtase_CS"/>
</dbReference>
<keyword evidence="4 6" id="KW-0368">Histidine biosynthesis</keyword>
<dbReference type="PROSITE" id="PS00955">
    <property type="entry name" value="IGP_DEHYDRATASE_2"/>
    <property type="match status" value="1"/>
</dbReference>
<evidence type="ECO:0000256" key="6">
    <source>
        <dbReference type="HAMAP-Rule" id="MF_00076"/>
    </source>
</evidence>
<evidence type="ECO:0000256" key="4">
    <source>
        <dbReference type="ARBA" id="ARBA00023102"/>
    </source>
</evidence>
<evidence type="ECO:0000256" key="5">
    <source>
        <dbReference type="ARBA" id="ARBA00023239"/>
    </source>
</evidence>
<comment type="catalytic activity">
    <reaction evidence="6 7">
        <text>D-erythro-1-(imidazol-4-yl)glycerol 3-phosphate = 3-(imidazol-4-yl)-2-oxopropyl phosphate + H2O</text>
        <dbReference type="Rhea" id="RHEA:11040"/>
        <dbReference type="ChEBI" id="CHEBI:15377"/>
        <dbReference type="ChEBI" id="CHEBI:57766"/>
        <dbReference type="ChEBI" id="CHEBI:58278"/>
        <dbReference type="EC" id="4.2.1.19"/>
    </reaction>
</comment>
<gene>
    <name evidence="6 8" type="primary">hisB</name>
    <name evidence="8" type="ORF">Mal4_57300</name>
</gene>
<evidence type="ECO:0000313" key="8">
    <source>
        <dbReference type="EMBL" id="QDU41363.1"/>
    </source>
</evidence>
<dbReference type="EMBL" id="CP036275">
    <property type="protein sequence ID" value="QDU41363.1"/>
    <property type="molecule type" value="Genomic_DNA"/>
</dbReference>
<evidence type="ECO:0000313" key="9">
    <source>
        <dbReference type="Proteomes" id="UP000320496"/>
    </source>
</evidence>
<comment type="similarity">
    <text evidence="6 7">Belongs to the imidazoleglycerol-phosphate dehydratase family.</text>
</comment>
<dbReference type="InterPro" id="IPR020568">
    <property type="entry name" value="Ribosomal_Su5_D2-typ_SF"/>
</dbReference>
<dbReference type="InterPro" id="IPR000807">
    <property type="entry name" value="ImidazoleglycerolP_deHydtase"/>
</dbReference>
<dbReference type="Proteomes" id="UP000320496">
    <property type="component" value="Chromosome"/>
</dbReference>
<dbReference type="HAMAP" id="MF_00076">
    <property type="entry name" value="HisB"/>
    <property type="match status" value="1"/>
</dbReference>